<proteinExistence type="predicted"/>
<organism evidence="2 3">
    <name type="scientific">Pelagimonas varians</name>
    <dbReference type="NCBI Taxonomy" id="696760"/>
    <lineage>
        <taxon>Bacteria</taxon>
        <taxon>Pseudomonadati</taxon>
        <taxon>Pseudomonadota</taxon>
        <taxon>Alphaproteobacteria</taxon>
        <taxon>Rhodobacterales</taxon>
        <taxon>Roseobacteraceae</taxon>
        <taxon>Pelagimonas</taxon>
    </lineage>
</organism>
<dbReference type="InterPro" id="IPR022742">
    <property type="entry name" value="Hydrolase_4"/>
</dbReference>
<accession>A0A238KX65</accession>
<dbReference type="EMBL" id="FXYH01000015">
    <property type="protein sequence ID" value="SMX47403.1"/>
    <property type="molecule type" value="Genomic_DNA"/>
</dbReference>
<dbReference type="EC" id="3.1.1.-" evidence="2"/>
<evidence type="ECO:0000313" key="2">
    <source>
        <dbReference type="EMBL" id="SMX47403.1"/>
    </source>
</evidence>
<evidence type="ECO:0000259" key="1">
    <source>
        <dbReference type="Pfam" id="PF12146"/>
    </source>
</evidence>
<name>A0A238KX65_9RHOB</name>
<reference evidence="2 3" key="1">
    <citation type="submission" date="2017-05" db="EMBL/GenBank/DDBJ databases">
        <authorList>
            <person name="Song R."/>
            <person name="Chenine A.L."/>
            <person name="Ruprecht R.M."/>
        </authorList>
    </citation>
    <scope>NUCLEOTIDE SEQUENCE [LARGE SCALE GENOMIC DNA]</scope>
    <source>
        <strain evidence="2 3">CECT 8663</strain>
    </source>
</reference>
<keyword evidence="3" id="KW-1185">Reference proteome</keyword>
<dbReference type="OrthoDB" id="9788260at2"/>
<dbReference type="Proteomes" id="UP000220836">
    <property type="component" value="Unassembled WGS sequence"/>
</dbReference>
<protein>
    <submittedName>
        <fullName evidence="2">Phospholipase YtpA</fullName>
        <ecNumber evidence="2">3.1.1.-</ecNumber>
    </submittedName>
</protein>
<sequence>MSLSPAPFHAELSEGPAGSSAWWVKTDDGLRIRVAHFPAEQARGTVLLFPGRTEYVEKYGRTAVDLAARGYHVLSIDWRGQGLADRMLDEPMAGHVHVFQDYQQDVAAMLTCIDELELPQPLHLIGHSMGGCIGLHAVMDGLPVESCVFSGPMWGIRISDSLRPAAWALSWGGKQIGLGHHFAPGTKPKSYILSSEFEGNLLTRDQEMWDYMRRQVLKVPELQLGGPSLNWLHEALVETRDLARRASPNLPCLTFMGTNERIVDQARVISRMQHWPGGELVQVPGGEHELLMDDVTTRSGVTNQICAFFDQAGSAFAMRA</sequence>
<dbReference type="InterPro" id="IPR051044">
    <property type="entry name" value="MAG_DAG_Lipase"/>
</dbReference>
<gene>
    <name evidence="2" type="primary">ytpA</name>
    <name evidence="2" type="ORF">PEV8663_03531</name>
</gene>
<dbReference type="RefSeq" id="WP_097806000.1">
    <property type="nucleotide sequence ID" value="NZ_FXYH01000015.1"/>
</dbReference>
<feature type="domain" description="Serine aminopeptidase S33" evidence="1">
    <location>
        <begin position="41"/>
        <end position="293"/>
    </location>
</feature>
<dbReference type="GO" id="GO:0016787">
    <property type="term" value="F:hydrolase activity"/>
    <property type="evidence" value="ECO:0007669"/>
    <property type="project" value="UniProtKB-KW"/>
</dbReference>
<dbReference type="SUPFAM" id="SSF53474">
    <property type="entry name" value="alpha/beta-Hydrolases"/>
    <property type="match status" value="1"/>
</dbReference>
<dbReference type="Gene3D" id="3.40.50.1820">
    <property type="entry name" value="alpha/beta hydrolase"/>
    <property type="match status" value="1"/>
</dbReference>
<evidence type="ECO:0000313" key="3">
    <source>
        <dbReference type="Proteomes" id="UP000220836"/>
    </source>
</evidence>
<keyword evidence="2" id="KW-0378">Hydrolase</keyword>
<dbReference type="PANTHER" id="PTHR11614">
    <property type="entry name" value="PHOSPHOLIPASE-RELATED"/>
    <property type="match status" value="1"/>
</dbReference>
<dbReference type="Pfam" id="PF12146">
    <property type="entry name" value="Hydrolase_4"/>
    <property type="match status" value="1"/>
</dbReference>
<dbReference type="InterPro" id="IPR029058">
    <property type="entry name" value="AB_hydrolase_fold"/>
</dbReference>
<dbReference type="AlphaFoldDB" id="A0A238KX65"/>